<evidence type="ECO:0008006" key="4">
    <source>
        <dbReference type="Google" id="ProtNLM"/>
    </source>
</evidence>
<feature type="signal peptide" evidence="1">
    <location>
        <begin position="1"/>
        <end position="20"/>
    </location>
</feature>
<protein>
    <recommendedName>
        <fullName evidence="4">Outer membrane protein beta-barrel domain-containing protein</fullName>
    </recommendedName>
</protein>
<organism evidence="2 3">
    <name type="scientific">Tunturiibacter gelidiferens</name>
    <dbReference type="NCBI Taxonomy" id="3069689"/>
    <lineage>
        <taxon>Bacteria</taxon>
        <taxon>Pseudomonadati</taxon>
        <taxon>Acidobacteriota</taxon>
        <taxon>Terriglobia</taxon>
        <taxon>Terriglobales</taxon>
        <taxon>Acidobacteriaceae</taxon>
        <taxon>Tunturiibacter</taxon>
    </lineage>
</organism>
<evidence type="ECO:0000256" key="1">
    <source>
        <dbReference type="SAM" id="SignalP"/>
    </source>
</evidence>
<feature type="chain" id="PRO_5040786973" description="Outer membrane protein beta-barrel domain-containing protein" evidence="1">
    <location>
        <begin position="21"/>
        <end position="177"/>
    </location>
</feature>
<evidence type="ECO:0000313" key="2">
    <source>
        <dbReference type="EMBL" id="MBB5329747.1"/>
    </source>
</evidence>
<proteinExistence type="predicted"/>
<evidence type="ECO:0000313" key="3">
    <source>
        <dbReference type="Proteomes" id="UP000535182"/>
    </source>
</evidence>
<dbReference type="EMBL" id="JACHEB010000007">
    <property type="protein sequence ID" value="MBB5329747.1"/>
    <property type="molecule type" value="Genomic_DNA"/>
</dbReference>
<comment type="caution">
    <text evidence="2">The sequence shown here is derived from an EMBL/GenBank/DDBJ whole genome shotgun (WGS) entry which is preliminary data.</text>
</comment>
<dbReference type="RefSeq" id="WP_183978501.1">
    <property type="nucleotide sequence ID" value="NZ_JACHEB010000007.1"/>
</dbReference>
<sequence>MSRALVVVLFCAAATSLVNGQALPTATGPGPRWLVGGTYSFFAADYGKRDLGGGSGFVDYSRSERISYEAEVRFLTINEEVGTHQSTYLIGGKFPYRKRWLTAYGKVLIGDGHFYFPYDYADGNYFVLAPGGGVDLALGRSRYSVRLVDFEYQWWLNFPFGTLRPYGASTGIAVHFH</sequence>
<keyword evidence="1" id="KW-0732">Signal</keyword>
<keyword evidence="3" id="KW-1185">Reference proteome</keyword>
<reference evidence="2 3" key="1">
    <citation type="submission" date="2020-08" db="EMBL/GenBank/DDBJ databases">
        <title>Genomic Encyclopedia of Type Strains, Phase IV (KMG-V): Genome sequencing to study the core and pangenomes of soil and plant-associated prokaryotes.</title>
        <authorList>
            <person name="Whitman W."/>
        </authorList>
    </citation>
    <scope>NUCLEOTIDE SEQUENCE [LARGE SCALE GENOMIC DNA]</scope>
    <source>
        <strain evidence="2 3">X5P2</strain>
    </source>
</reference>
<dbReference type="Proteomes" id="UP000535182">
    <property type="component" value="Unassembled WGS sequence"/>
</dbReference>
<name>A0A9X0QG48_9BACT</name>
<accession>A0A9X0QG48</accession>
<dbReference type="AlphaFoldDB" id="A0A9X0QG48"/>
<gene>
    <name evidence="2" type="ORF">HDF14_003369</name>
</gene>